<keyword evidence="5 8" id="KW-1133">Transmembrane helix</keyword>
<feature type="transmembrane region" description="Helical" evidence="8">
    <location>
        <begin position="433"/>
        <end position="459"/>
    </location>
</feature>
<feature type="transmembrane region" description="Helical" evidence="8">
    <location>
        <begin position="191"/>
        <end position="208"/>
    </location>
</feature>
<dbReference type="InterPro" id="IPR000715">
    <property type="entry name" value="Glycosyl_transferase_4"/>
</dbReference>
<keyword evidence="4 8" id="KW-0812">Transmembrane</keyword>
<dbReference type="PANTHER" id="PTHR22926:SF3">
    <property type="entry name" value="UNDECAPRENYL-PHOSPHATE ALPHA-N-ACETYLGLUCOSAMINYL 1-PHOSPHATE TRANSFERASE"/>
    <property type="match status" value="1"/>
</dbReference>
<dbReference type="AlphaFoldDB" id="A0A2H0X7E3"/>
<comment type="caution">
    <text evidence="9">The sequence shown here is derived from an EMBL/GenBank/DDBJ whole genome shotgun (WGS) entry which is preliminary data.</text>
</comment>
<evidence type="ECO:0000256" key="5">
    <source>
        <dbReference type="ARBA" id="ARBA00022989"/>
    </source>
</evidence>
<evidence type="ECO:0000256" key="6">
    <source>
        <dbReference type="ARBA" id="ARBA00023136"/>
    </source>
</evidence>
<organism evidence="9 10">
    <name type="scientific">candidate division WWE3 bacterium CG08_land_8_20_14_0_20_43_13</name>
    <dbReference type="NCBI Taxonomy" id="1975087"/>
    <lineage>
        <taxon>Bacteria</taxon>
        <taxon>Katanobacteria</taxon>
    </lineage>
</organism>
<feature type="transmembrane region" description="Helical" evidence="8">
    <location>
        <begin position="394"/>
        <end position="412"/>
    </location>
</feature>
<evidence type="ECO:0000256" key="4">
    <source>
        <dbReference type="ARBA" id="ARBA00022692"/>
    </source>
</evidence>
<reference evidence="10" key="1">
    <citation type="submission" date="2017-09" db="EMBL/GenBank/DDBJ databases">
        <title>Depth-based differentiation of microbial function through sediment-hosted aquifers and enrichment of novel symbionts in the deep terrestrial subsurface.</title>
        <authorList>
            <person name="Probst A.J."/>
            <person name="Ladd B."/>
            <person name="Jarett J.K."/>
            <person name="Geller-Mcgrath D.E."/>
            <person name="Sieber C.M.K."/>
            <person name="Emerson J.B."/>
            <person name="Anantharaman K."/>
            <person name="Thomas B.C."/>
            <person name="Malmstrom R."/>
            <person name="Stieglmeier M."/>
            <person name="Klingl A."/>
            <person name="Woyke T."/>
            <person name="Ryan C.M."/>
            <person name="Banfield J.F."/>
        </authorList>
    </citation>
    <scope>NUCLEOTIDE SEQUENCE [LARGE SCALE GENOMIC DNA]</scope>
</reference>
<evidence type="ECO:0000313" key="10">
    <source>
        <dbReference type="Proteomes" id="UP000231414"/>
    </source>
</evidence>
<gene>
    <name evidence="9" type="ORF">COT52_01645</name>
</gene>
<evidence type="ECO:0000256" key="2">
    <source>
        <dbReference type="ARBA" id="ARBA00022475"/>
    </source>
</evidence>
<comment type="subcellular location">
    <subcellularLocation>
        <location evidence="1">Cell membrane</location>
        <topology evidence="1">Multi-pass membrane protein</topology>
    </subcellularLocation>
</comment>
<keyword evidence="3" id="KW-0808">Transferase</keyword>
<evidence type="ECO:0000256" key="3">
    <source>
        <dbReference type="ARBA" id="ARBA00022679"/>
    </source>
</evidence>
<name>A0A2H0X7E3_UNCKA</name>
<evidence type="ECO:0000256" key="1">
    <source>
        <dbReference type="ARBA" id="ARBA00004651"/>
    </source>
</evidence>
<feature type="transmembrane region" description="Helical" evidence="8">
    <location>
        <begin position="345"/>
        <end position="362"/>
    </location>
</feature>
<feature type="transmembrane region" description="Helical" evidence="8">
    <location>
        <begin position="369"/>
        <end position="388"/>
    </location>
</feature>
<feature type="compositionally biased region" description="Polar residues" evidence="7">
    <location>
        <begin position="506"/>
        <end position="516"/>
    </location>
</feature>
<keyword evidence="6 8" id="KW-0472">Membrane</keyword>
<sequence>MQEELTMKNWYSRATYNFRKLDDAWGNNFLFFSWLIWSISTTVLAICWTRLPTLIPLWHSQPWGKGQLASKESLLLLVVGHLLILTVNQIVSKKLDDQKEEITLRIISGITMLLQLLYAGETFILVARTVASPLISFGLLSKTALPAIVAWLITYLATPVIIRISKKYSVITDPQKNHHPAMLLKQTTPRMGAVGVVLGIIFTCVIFLPLGKKLIGIYLGAFIAMLVGILDDKFDLNPYVRLLVLMPLAVIVTIGFGLGTAYLTNPWGGVINLTQPQITFQLWGSHTFLILANLVSFLWMLWVMNMLSWSNGVDGQFPGIIAISSLTLGILSLRFDQANPEQVQAAVLAFATLGACLGIIKYTWHPCKILLGFGTTAIGLILAAISIFSTGKVATATLILFIPTVDALYTIARRLKQGKSPVWGDRQHFHHKLLDLGLTQTQVSLVYWGVTALLAGGVLASSGKVKVLTALTSLGLFASILIFSQRKAKILPIKPKEPAEEDPKENNTASGRSSEF</sequence>
<dbReference type="GO" id="GO:0044038">
    <property type="term" value="P:cell wall macromolecule biosynthetic process"/>
    <property type="evidence" value="ECO:0007669"/>
    <property type="project" value="TreeGrafter"/>
</dbReference>
<evidence type="ECO:0008006" key="11">
    <source>
        <dbReference type="Google" id="ProtNLM"/>
    </source>
</evidence>
<feature type="region of interest" description="Disordered" evidence="7">
    <location>
        <begin position="494"/>
        <end position="516"/>
    </location>
</feature>
<protein>
    <recommendedName>
        <fullName evidence="11">Undecaprenyl/decaprenyl-phosphate alpha-N-acetylglucosaminyl 1-phosphate transferase</fullName>
    </recommendedName>
</protein>
<feature type="transmembrane region" description="Helical" evidence="8">
    <location>
        <begin position="465"/>
        <end position="484"/>
    </location>
</feature>
<feature type="transmembrane region" description="Helical" evidence="8">
    <location>
        <begin position="73"/>
        <end position="91"/>
    </location>
</feature>
<keyword evidence="2" id="KW-1003">Cell membrane</keyword>
<evidence type="ECO:0000313" key="9">
    <source>
        <dbReference type="EMBL" id="PIS20843.1"/>
    </source>
</evidence>
<dbReference type="GO" id="GO:0005886">
    <property type="term" value="C:plasma membrane"/>
    <property type="evidence" value="ECO:0007669"/>
    <property type="project" value="UniProtKB-SubCell"/>
</dbReference>
<feature type="transmembrane region" description="Helical" evidence="8">
    <location>
        <begin position="283"/>
        <end position="303"/>
    </location>
</feature>
<accession>A0A2H0X7E3</accession>
<dbReference type="Pfam" id="PF00953">
    <property type="entry name" value="Glycos_transf_4"/>
    <property type="match status" value="1"/>
</dbReference>
<dbReference type="Proteomes" id="UP000231414">
    <property type="component" value="Unassembled WGS sequence"/>
</dbReference>
<dbReference type="CDD" id="cd06853">
    <property type="entry name" value="GT_WecA_like"/>
    <property type="match status" value="1"/>
</dbReference>
<feature type="transmembrane region" description="Helical" evidence="8">
    <location>
        <begin position="242"/>
        <end position="263"/>
    </location>
</feature>
<dbReference type="PANTHER" id="PTHR22926">
    <property type="entry name" value="PHOSPHO-N-ACETYLMURAMOYL-PENTAPEPTIDE-TRANSFERASE"/>
    <property type="match status" value="1"/>
</dbReference>
<feature type="transmembrane region" description="Helical" evidence="8">
    <location>
        <begin position="214"/>
        <end position="230"/>
    </location>
</feature>
<dbReference type="GO" id="GO:0071555">
    <property type="term" value="P:cell wall organization"/>
    <property type="evidence" value="ECO:0007669"/>
    <property type="project" value="TreeGrafter"/>
</dbReference>
<feature type="transmembrane region" description="Helical" evidence="8">
    <location>
        <begin position="315"/>
        <end position="333"/>
    </location>
</feature>
<feature type="transmembrane region" description="Helical" evidence="8">
    <location>
        <begin position="144"/>
        <end position="162"/>
    </location>
</feature>
<dbReference type="GO" id="GO:0016780">
    <property type="term" value="F:phosphotransferase activity, for other substituted phosphate groups"/>
    <property type="evidence" value="ECO:0007669"/>
    <property type="project" value="InterPro"/>
</dbReference>
<feature type="transmembrane region" description="Helical" evidence="8">
    <location>
        <begin position="29"/>
        <end position="53"/>
    </location>
</feature>
<evidence type="ECO:0000256" key="7">
    <source>
        <dbReference type="SAM" id="MobiDB-lite"/>
    </source>
</evidence>
<dbReference type="GO" id="GO:0009103">
    <property type="term" value="P:lipopolysaccharide biosynthetic process"/>
    <property type="evidence" value="ECO:0007669"/>
    <property type="project" value="TreeGrafter"/>
</dbReference>
<proteinExistence type="predicted"/>
<feature type="transmembrane region" description="Helical" evidence="8">
    <location>
        <begin position="103"/>
        <end position="124"/>
    </location>
</feature>
<evidence type="ECO:0000256" key="8">
    <source>
        <dbReference type="SAM" id="Phobius"/>
    </source>
</evidence>
<dbReference type="EMBL" id="PEYW01000025">
    <property type="protein sequence ID" value="PIS20843.1"/>
    <property type="molecule type" value="Genomic_DNA"/>
</dbReference>